<proteinExistence type="inferred from homology"/>
<reference evidence="4" key="2">
    <citation type="submission" date="2016-11" db="EMBL/GenBank/DDBJ databases">
        <title>Complete Genome Sequencing of Pandoraea pulmonicola DSM 16583.</title>
        <authorList>
            <person name="Chan K.-G."/>
        </authorList>
    </citation>
    <scope>NUCLEOTIDE SEQUENCE</scope>
    <source>
        <strain evidence="4">DSM 16583</strain>
    </source>
</reference>
<evidence type="ECO:0000256" key="1">
    <source>
        <dbReference type="ARBA" id="ARBA00000274"/>
    </source>
</evidence>
<comment type="similarity">
    <text evidence="2 3">Belongs to the LOG family.</text>
</comment>
<evidence type="ECO:0000256" key="2">
    <source>
        <dbReference type="ARBA" id="ARBA00006763"/>
    </source>
</evidence>
<dbReference type="PANTHER" id="PTHR31223:SF70">
    <property type="entry name" value="LOG FAMILY PROTEIN YJL055W"/>
    <property type="match status" value="1"/>
</dbReference>
<dbReference type="Pfam" id="PF03641">
    <property type="entry name" value="Lysine_decarbox"/>
    <property type="match status" value="1"/>
</dbReference>
<dbReference type="GO" id="GO:0009691">
    <property type="term" value="P:cytokinin biosynthetic process"/>
    <property type="evidence" value="ECO:0007669"/>
    <property type="project" value="UniProtKB-UniRule"/>
</dbReference>
<sequence>MSSEVKSICIYCGAATGARPAYTEAARDLGRRMAEAGIRLVYGGGKVGLMGVIADAVLAHGGQAVGIIPKALMEKEVGHTGLTELHVVENMHQRKQKMADLSDAFIAMPGGIGTCEELFEVFTWLQIGYHAKPIGLLNVEQYYDPLVAFLKSMVTEQFLKGAQLDQLQIAASPEALLDTMRHFKPSQIDRWARQRTQI</sequence>
<evidence type="ECO:0000313" key="5">
    <source>
        <dbReference type="EMBL" id="SUA93032.1"/>
    </source>
</evidence>
<reference evidence="6" key="1">
    <citation type="submission" date="2014-12" db="EMBL/GenBank/DDBJ databases">
        <title>Complete Genome Sequencing of Pandoraea pulmonicola DSM 16583.</title>
        <authorList>
            <person name="Chan K.-G."/>
        </authorList>
    </citation>
    <scope>NUCLEOTIDE SEQUENCE [LARGE SCALE GENOMIC DNA]</scope>
    <source>
        <strain evidence="6">DSM 16583</strain>
    </source>
</reference>
<reference evidence="5 7" key="3">
    <citation type="submission" date="2018-06" db="EMBL/GenBank/DDBJ databases">
        <authorList>
            <consortium name="Pathogen Informatics"/>
            <person name="Doyle S."/>
        </authorList>
    </citation>
    <scope>NUCLEOTIDE SEQUENCE [LARGE SCALE GENOMIC DNA]</scope>
    <source>
        <strain evidence="5 7">NCTC13159</strain>
    </source>
</reference>
<dbReference type="InterPro" id="IPR005269">
    <property type="entry name" value="LOG"/>
</dbReference>
<evidence type="ECO:0000313" key="4">
    <source>
        <dbReference type="EMBL" id="AJC22721.1"/>
    </source>
</evidence>
<evidence type="ECO:0000313" key="7">
    <source>
        <dbReference type="Proteomes" id="UP000254589"/>
    </source>
</evidence>
<name>A0AAJ4ZGN0_PANPU</name>
<dbReference type="EC" id="3.2.2.n1" evidence="3"/>
<keyword evidence="3" id="KW-0203">Cytokinin biosynthesis</keyword>
<dbReference type="GO" id="GO:0008714">
    <property type="term" value="F:AMP nucleosidase activity"/>
    <property type="evidence" value="ECO:0007669"/>
    <property type="project" value="UniProtKB-EC"/>
</dbReference>
<evidence type="ECO:0000313" key="6">
    <source>
        <dbReference type="Proteomes" id="UP000035086"/>
    </source>
</evidence>
<dbReference type="GO" id="GO:0005829">
    <property type="term" value="C:cytosol"/>
    <property type="evidence" value="ECO:0007669"/>
    <property type="project" value="TreeGrafter"/>
</dbReference>
<dbReference type="EMBL" id="CP010310">
    <property type="protein sequence ID" value="AJC22721.1"/>
    <property type="molecule type" value="Genomic_DNA"/>
</dbReference>
<dbReference type="RefSeq" id="WP_039411997.1">
    <property type="nucleotide sequence ID" value="NZ_CP010310.2"/>
</dbReference>
<dbReference type="EMBL" id="UGSJ01000001">
    <property type="protein sequence ID" value="SUA93032.1"/>
    <property type="molecule type" value="Genomic_DNA"/>
</dbReference>
<dbReference type="NCBIfam" id="TIGR00730">
    <property type="entry name" value="Rossman fold protein, TIGR00730 family"/>
    <property type="match status" value="1"/>
</dbReference>
<dbReference type="InterPro" id="IPR031100">
    <property type="entry name" value="LOG_fam"/>
</dbReference>
<accession>A0AAJ4ZGN0</accession>
<protein>
    <recommendedName>
        <fullName evidence="3">Cytokinin riboside 5'-monophosphate phosphoribohydrolase</fullName>
        <ecNumber evidence="3">3.2.2.n1</ecNumber>
    </recommendedName>
</protein>
<dbReference type="Proteomes" id="UP000035086">
    <property type="component" value="Chromosome"/>
</dbReference>
<keyword evidence="3" id="KW-0378">Hydrolase</keyword>
<dbReference type="Gene3D" id="3.40.50.450">
    <property type="match status" value="1"/>
</dbReference>
<comment type="catalytic activity">
    <reaction evidence="1">
        <text>AMP + H2O = D-ribose 5-phosphate + adenine</text>
        <dbReference type="Rhea" id="RHEA:20129"/>
        <dbReference type="ChEBI" id="CHEBI:15377"/>
        <dbReference type="ChEBI" id="CHEBI:16708"/>
        <dbReference type="ChEBI" id="CHEBI:78346"/>
        <dbReference type="ChEBI" id="CHEBI:456215"/>
        <dbReference type="EC" id="3.2.2.4"/>
    </reaction>
</comment>
<dbReference type="KEGG" id="ppul:RO07_23715"/>
<dbReference type="SUPFAM" id="SSF102405">
    <property type="entry name" value="MCP/YpsA-like"/>
    <property type="match status" value="1"/>
</dbReference>
<gene>
    <name evidence="5" type="primary">yvdD</name>
    <name evidence="5" type="ORF">NCTC13159_04578</name>
    <name evidence="4" type="ORF">RO07_23715</name>
</gene>
<dbReference type="PANTHER" id="PTHR31223">
    <property type="entry name" value="LOG FAMILY PROTEIN YJL055W"/>
    <property type="match status" value="1"/>
</dbReference>
<keyword evidence="6" id="KW-1185">Reference proteome</keyword>
<dbReference type="Proteomes" id="UP000254589">
    <property type="component" value="Unassembled WGS sequence"/>
</dbReference>
<organism evidence="5 7">
    <name type="scientific">Pandoraea pulmonicola</name>
    <dbReference type="NCBI Taxonomy" id="93221"/>
    <lineage>
        <taxon>Bacteria</taxon>
        <taxon>Pseudomonadati</taxon>
        <taxon>Pseudomonadota</taxon>
        <taxon>Betaproteobacteria</taxon>
        <taxon>Burkholderiales</taxon>
        <taxon>Burkholderiaceae</taxon>
        <taxon>Pandoraea</taxon>
    </lineage>
</organism>
<dbReference type="AlphaFoldDB" id="A0AAJ4ZGN0"/>
<dbReference type="FunFam" id="3.40.50.450:FF:000012">
    <property type="entry name" value="LOG family protein YvdD"/>
    <property type="match status" value="1"/>
</dbReference>
<evidence type="ECO:0000256" key="3">
    <source>
        <dbReference type="RuleBase" id="RU363015"/>
    </source>
</evidence>